<dbReference type="PROSITE" id="PS51898">
    <property type="entry name" value="TYR_RECOMBINASE"/>
    <property type="match status" value="1"/>
</dbReference>
<proteinExistence type="predicted"/>
<sequence length="433" mass="49313">MPGLFPGIHFSRKERIEMEQKRNAKGEGSFKINKDGTVTHRKSVGYKANGQRKILTVTAANKTACIREMKKKEIQWEKQKNAEQIMGGTTVVELCYLHLKYQTEQKELRPKSIDRRECTIDRHIDGYTLGRMQVQAVKVADIDNHITELIREEKLSASSIEKVVDVLNAAYNWAMVRGELEKNPVVPIKPTLVKRIQRLQQKSANEADVDVLSVEEEKKFCSEALSVHESTGKYRYAAGLYGMLLLHTGMRCGEMLALRWRDIDFEHGFLTIEKSRSVAKNRDSNDDKKYVIVEGPTKNVKARKIKLKKEAIDILRLIKIHAVNAGGQDDLIVTTNTGQPNTATNLEHRMATIFKNAGLSDLSGGLHIFRRTFATRMYENGARVKEIAAYIGDLESTTERYYIAVRKKIMDGDNVNQVVMLPREMKDMKSQEE</sequence>
<accession>A0A3R6HHC9</accession>
<dbReference type="GO" id="GO:0003677">
    <property type="term" value="F:DNA binding"/>
    <property type="evidence" value="ECO:0007669"/>
    <property type="project" value="UniProtKB-UniRule"/>
</dbReference>
<organism evidence="6 7">
    <name type="scientific">Roseburia intestinalis</name>
    <dbReference type="NCBI Taxonomy" id="166486"/>
    <lineage>
        <taxon>Bacteria</taxon>
        <taxon>Bacillati</taxon>
        <taxon>Bacillota</taxon>
        <taxon>Clostridia</taxon>
        <taxon>Lachnospirales</taxon>
        <taxon>Lachnospiraceae</taxon>
        <taxon>Roseburia</taxon>
    </lineage>
</organism>
<evidence type="ECO:0000259" key="5">
    <source>
        <dbReference type="PROSITE" id="PS51900"/>
    </source>
</evidence>
<feature type="domain" description="Core-binding (CB)" evidence="5">
    <location>
        <begin position="89"/>
        <end position="175"/>
    </location>
</feature>
<dbReference type="InterPro" id="IPR011010">
    <property type="entry name" value="DNA_brk_join_enz"/>
</dbReference>
<evidence type="ECO:0000313" key="6">
    <source>
        <dbReference type="EMBL" id="RHG30718.1"/>
    </source>
</evidence>
<dbReference type="InterPro" id="IPR010998">
    <property type="entry name" value="Integrase_recombinase_N"/>
</dbReference>
<dbReference type="InterPro" id="IPR002104">
    <property type="entry name" value="Integrase_catalytic"/>
</dbReference>
<dbReference type="CDD" id="cd01189">
    <property type="entry name" value="INT_ICEBs1_C_like"/>
    <property type="match status" value="1"/>
</dbReference>
<dbReference type="GO" id="GO:0015074">
    <property type="term" value="P:DNA integration"/>
    <property type="evidence" value="ECO:0007669"/>
    <property type="project" value="InterPro"/>
</dbReference>
<dbReference type="PANTHER" id="PTHR30349">
    <property type="entry name" value="PHAGE INTEGRASE-RELATED"/>
    <property type="match status" value="1"/>
</dbReference>
<protein>
    <submittedName>
        <fullName evidence="6">Site-specific integrase</fullName>
    </submittedName>
</protein>
<dbReference type="PANTHER" id="PTHR30349:SF94">
    <property type="entry name" value="INTEGRASE_RECOMBINASE HI_1414-RELATED"/>
    <property type="match status" value="1"/>
</dbReference>
<dbReference type="Gene3D" id="1.10.150.130">
    <property type="match status" value="1"/>
</dbReference>
<dbReference type="PROSITE" id="PS51900">
    <property type="entry name" value="CB"/>
    <property type="match status" value="1"/>
</dbReference>
<comment type="caution">
    <text evidence="6">The sequence shown here is derived from an EMBL/GenBank/DDBJ whole genome shotgun (WGS) entry which is preliminary data.</text>
</comment>
<reference evidence="6 7" key="1">
    <citation type="submission" date="2018-08" db="EMBL/GenBank/DDBJ databases">
        <title>A genome reference for cultivated species of the human gut microbiota.</title>
        <authorList>
            <person name="Zou Y."/>
            <person name="Xue W."/>
            <person name="Luo G."/>
        </authorList>
    </citation>
    <scope>NUCLEOTIDE SEQUENCE [LARGE SCALE GENOMIC DNA]</scope>
    <source>
        <strain evidence="6 7">AM22-21LB</strain>
    </source>
</reference>
<gene>
    <name evidence="6" type="ORF">DW264_00230</name>
</gene>
<keyword evidence="1 3" id="KW-0238">DNA-binding</keyword>
<evidence type="ECO:0000313" key="7">
    <source>
        <dbReference type="Proteomes" id="UP000284051"/>
    </source>
</evidence>
<dbReference type="EMBL" id="QRID01000001">
    <property type="protein sequence ID" value="RHG30718.1"/>
    <property type="molecule type" value="Genomic_DNA"/>
</dbReference>
<dbReference type="GO" id="GO:0006310">
    <property type="term" value="P:DNA recombination"/>
    <property type="evidence" value="ECO:0007669"/>
    <property type="project" value="UniProtKB-KW"/>
</dbReference>
<evidence type="ECO:0000256" key="1">
    <source>
        <dbReference type="ARBA" id="ARBA00023125"/>
    </source>
</evidence>
<dbReference type="Pfam" id="PF00589">
    <property type="entry name" value="Phage_integrase"/>
    <property type="match status" value="1"/>
</dbReference>
<dbReference type="Proteomes" id="UP000284051">
    <property type="component" value="Unassembled WGS sequence"/>
</dbReference>
<dbReference type="Gene3D" id="1.10.443.10">
    <property type="entry name" value="Intergrase catalytic core"/>
    <property type="match status" value="1"/>
</dbReference>
<dbReference type="InterPro" id="IPR044068">
    <property type="entry name" value="CB"/>
</dbReference>
<keyword evidence="2" id="KW-0233">DNA recombination</keyword>
<dbReference type="AlphaFoldDB" id="A0A3R6HHC9"/>
<dbReference type="SUPFAM" id="SSF56349">
    <property type="entry name" value="DNA breaking-rejoining enzymes"/>
    <property type="match status" value="1"/>
</dbReference>
<dbReference type="InterPro" id="IPR013762">
    <property type="entry name" value="Integrase-like_cat_sf"/>
</dbReference>
<evidence type="ECO:0000259" key="4">
    <source>
        <dbReference type="PROSITE" id="PS51898"/>
    </source>
</evidence>
<dbReference type="InterPro" id="IPR050090">
    <property type="entry name" value="Tyrosine_recombinase_XerCD"/>
</dbReference>
<name>A0A3R6HHC9_9FIRM</name>
<feature type="domain" description="Tyr recombinase" evidence="4">
    <location>
        <begin position="207"/>
        <end position="420"/>
    </location>
</feature>
<evidence type="ECO:0000256" key="2">
    <source>
        <dbReference type="ARBA" id="ARBA00023172"/>
    </source>
</evidence>
<evidence type="ECO:0000256" key="3">
    <source>
        <dbReference type="PROSITE-ProRule" id="PRU01248"/>
    </source>
</evidence>